<feature type="transmembrane region" description="Helical" evidence="6">
    <location>
        <begin position="474"/>
        <end position="493"/>
    </location>
</feature>
<feature type="domain" description="ResB-like" evidence="7">
    <location>
        <begin position="40"/>
        <end position="527"/>
    </location>
</feature>
<sequence length="545" mass="59508">MSRPSDHIDSKPVDVDAKIMNPNLGVVGWLRWFWRQLTSMRTALLLLLLLAIAAVPGSLVPQRSSDPNGVSQYFVDHKDTAPILDQFQMFDVYSSAWFSAIYLLLFVSLIGCVLPRTKHHIEALRAQPPVTPANLVRLPAYAKLTISGKSAEEVLEAARKVLKSDRYRVARYDRAAGGKGKLKTEAAITVSAERGYMRETGNLIFHFALVGVLIAVGFGGGFGFAGQRAFYEGQAFTNSLIAFDSFNPGRFFNSASLPPYTIQLDKFTAVYEEQNSNAIGQPVDFTAEVTTQIKGEEPQKQTIKVNEPLRIAGTDVYLLGHGYAPTVTVRDPEGNVVFTDSVNFLPQDMNLTSLGVIKLPDGLAEQVGLIGFFYPTVSAGHSGAFFSMYPDLIDPRLTLDVYSGDLGVDEGIPRSVYALDTEDMTKLAGRKAPQKSLEFKIGDTVELPNGLGTVTFDGVKRFVSLEIHRDPTQGWVLFFSLAALGGLLISLFIPRRRMWVSVTENSDGSVTAECAGLARGDDPTLEGAVAALKDKLERALGLTRD</sequence>
<evidence type="ECO:0000313" key="8">
    <source>
        <dbReference type="EMBL" id="AWR22240.1"/>
    </source>
</evidence>
<organism evidence="8 9">
    <name type="scientific">Aurantimicrobium photophilum</name>
    <dbReference type="NCBI Taxonomy" id="1987356"/>
    <lineage>
        <taxon>Bacteria</taxon>
        <taxon>Bacillati</taxon>
        <taxon>Actinomycetota</taxon>
        <taxon>Actinomycetes</taxon>
        <taxon>Micrococcales</taxon>
        <taxon>Microbacteriaceae</taxon>
        <taxon>Aurantimicrobium</taxon>
    </lineage>
</organism>
<feature type="transmembrane region" description="Helical" evidence="6">
    <location>
        <begin position="203"/>
        <end position="225"/>
    </location>
</feature>
<dbReference type="KEGG" id="aum:AURMO_01657"/>
<evidence type="ECO:0000256" key="5">
    <source>
        <dbReference type="ARBA" id="ARBA00023136"/>
    </source>
</evidence>
<keyword evidence="5 6" id="KW-0472">Membrane</keyword>
<protein>
    <submittedName>
        <fullName evidence="8">Cytochrome c biogenesis protein CcsB</fullName>
    </submittedName>
</protein>
<dbReference type="GO" id="GO:0016020">
    <property type="term" value="C:membrane"/>
    <property type="evidence" value="ECO:0007669"/>
    <property type="project" value="UniProtKB-SubCell"/>
</dbReference>
<evidence type="ECO:0000256" key="6">
    <source>
        <dbReference type="SAM" id="Phobius"/>
    </source>
</evidence>
<keyword evidence="4 6" id="KW-1133">Transmembrane helix</keyword>
<evidence type="ECO:0000256" key="4">
    <source>
        <dbReference type="ARBA" id="ARBA00022989"/>
    </source>
</evidence>
<feature type="transmembrane region" description="Helical" evidence="6">
    <location>
        <begin position="43"/>
        <end position="60"/>
    </location>
</feature>
<dbReference type="Pfam" id="PF05140">
    <property type="entry name" value="ResB"/>
    <property type="match status" value="1"/>
</dbReference>
<accession>A0A2Z3S0K6</accession>
<dbReference type="RefSeq" id="WP_110234690.1">
    <property type="nucleotide sequence ID" value="NZ_CP023994.1"/>
</dbReference>
<dbReference type="InterPro" id="IPR007816">
    <property type="entry name" value="ResB-like_domain"/>
</dbReference>
<evidence type="ECO:0000313" key="9">
    <source>
        <dbReference type="Proteomes" id="UP000246894"/>
    </source>
</evidence>
<evidence type="ECO:0000259" key="7">
    <source>
        <dbReference type="Pfam" id="PF05140"/>
    </source>
</evidence>
<feature type="transmembrane region" description="Helical" evidence="6">
    <location>
        <begin position="96"/>
        <end position="115"/>
    </location>
</feature>
<reference evidence="8 9" key="1">
    <citation type="submission" date="2017-10" db="EMBL/GenBank/DDBJ databases">
        <title>Genome of an Actinobacterium that displays light-enhanced growth.</title>
        <authorList>
            <person name="Maresca J.A."/>
            <person name="Hempel P."/>
            <person name="Shevchenko O."/>
            <person name="Miller K.J."/>
            <person name="Hahn M.W."/>
        </authorList>
    </citation>
    <scope>NUCLEOTIDE SEQUENCE [LARGE SCALE GENOMIC DNA]</scope>
    <source>
        <strain evidence="8 9">MWH-Mo1</strain>
    </source>
</reference>
<keyword evidence="3" id="KW-0201">Cytochrome c-type biogenesis</keyword>
<evidence type="ECO:0000256" key="3">
    <source>
        <dbReference type="ARBA" id="ARBA00022748"/>
    </source>
</evidence>
<dbReference type="GO" id="GO:0017004">
    <property type="term" value="P:cytochrome complex assembly"/>
    <property type="evidence" value="ECO:0007669"/>
    <property type="project" value="UniProtKB-KW"/>
</dbReference>
<dbReference type="AlphaFoldDB" id="A0A2Z3S0K6"/>
<comment type="subcellular location">
    <subcellularLocation>
        <location evidence="1">Membrane</location>
        <topology evidence="1">Multi-pass membrane protein</topology>
    </subcellularLocation>
</comment>
<evidence type="ECO:0000256" key="2">
    <source>
        <dbReference type="ARBA" id="ARBA00022692"/>
    </source>
</evidence>
<dbReference type="EMBL" id="CP023994">
    <property type="protein sequence ID" value="AWR22240.1"/>
    <property type="molecule type" value="Genomic_DNA"/>
</dbReference>
<dbReference type="OrthoDB" id="3949537at2"/>
<keyword evidence="9" id="KW-1185">Reference proteome</keyword>
<keyword evidence="2 6" id="KW-0812">Transmembrane</keyword>
<dbReference type="PANTHER" id="PTHR31566:SF0">
    <property type="entry name" value="CYTOCHROME C BIOGENESIS PROTEIN CCS1, CHLOROPLASTIC"/>
    <property type="match status" value="1"/>
</dbReference>
<name>A0A2Z3S0K6_9MICO</name>
<dbReference type="PANTHER" id="PTHR31566">
    <property type="entry name" value="CYTOCHROME C BIOGENESIS PROTEIN CCS1, CHLOROPLASTIC"/>
    <property type="match status" value="1"/>
</dbReference>
<evidence type="ECO:0000256" key="1">
    <source>
        <dbReference type="ARBA" id="ARBA00004141"/>
    </source>
</evidence>
<proteinExistence type="predicted"/>
<dbReference type="Proteomes" id="UP000246894">
    <property type="component" value="Chromosome"/>
</dbReference>
<dbReference type="InterPro" id="IPR023494">
    <property type="entry name" value="Cyt_c_bgen_Ccs1/CcsB/ResB"/>
</dbReference>
<gene>
    <name evidence="8" type="ORF">AURMO_01657</name>
</gene>